<dbReference type="InterPro" id="IPR035897">
    <property type="entry name" value="Toll_tir_struct_dom_sf"/>
</dbReference>
<evidence type="ECO:0000313" key="3">
    <source>
        <dbReference type="Proteomes" id="UP000519439"/>
    </source>
</evidence>
<sequence length="483" mass="55914">MRWFNAMSNPKLFISYSWSSPEHEAWVLKFAGELRSQGIDVILDKWDLKPGHDANAFMESMVTDETVTKVVLVCDKKYAEKSNNRAGGAGTEAQIITPQLYAKRAQDKFVAVIREKDEAGKAYLPVYYGSRIYIDLADEANYATEFERLVRWAWDKPVDVKPELGKIPSFLREEDNAIKLATSVPFRRAIEAIRNGRDNSVIATSDYLATVLSELDKFRISAVGKPEFDEIFVKNIDDFLPYRNELIELFIAVAKYNCDEPMLEELHRFFEGILPFFKRPENVGTYTDVDYDNFKFIGHELFLYCIGALVSRGRFDAAAYFVNNEYFVASSIGNRLNPMRTFVVFRNHLQTLELRNRRLGLNRSSLHADLLKTRSEATGIDFRHLMTADLFLYLRSHKEDQSRPWWPETLLYAAFDPITFEVFARAKSKAYFERIKPLLGVADKEEFVRRITQIYARPERIPKWSWDSLDVKELVQLDAIATT</sequence>
<keyword evidence="3" id="KW-1185">Reference proteome</keyword>
<dbReference type="EMBL" id="JACIDC010000009">
    <property type="protein sequence ID" value="MBB4041138.1"/>
    <property type="molecule type" value="Genomic_DNA"/>
</dbReference>
<dbReference type="InterPro" id="IPR013568">
    <property type="entry name" value="SEFIR_dom"/>
</dbReference>
<dbReference type="Pfam" id="PF08357">
    <property type="entry name" value="SEFIR"/>
    <property type="match status" value="1"/>
</dbReference>
<evidence type="ECO:0000259" key="1">
    <source>
        <dbReference type="PROSITE" id="PS51534"/>
    </source>
</evidence>
<evidence type="ECO:0000313" key="2">
    <source>
        <dbReference type="EMBL" id="MBB4041138.1"/>
    </source>
</evidence>
<gene>
    <name evidence="2" type="ORF">GGR34_002801</name>
</gene>
<organism evidence="2 3">
    <name type="scientific">Microvirga flocculans</name>
    <dbReference type="NCBI Taxonomy" id="217168"/>
    <lineage>
        <taxon>Bacteria</taxon>
        <taxon>Pseudomonadati</taxon>
        <taxon>Pseudomonadota</taxon>
        <taxon>Alphaproteobacteria</taxon>
        <taxon>Hyphomicrobiales</taxon>
        <taxon>Methylobacteriaceae</taxon>
        <taxon>Microvirga</taxon>
    </lineage>
</organism>
<dbReference type="SUPFAM" id="SSF52200">
    <property type="entry name" value="Toll/Interleukin receptor TIR domain"/>
    <property type="match status" value="1"/>
</dbReference>
<comment type="caution">
    <text evidence="2">The sequence shown here is derived from an EMBL/GenBank/DDBJ whole genome shotgun (WGS) entry which is preliminary data.</text>
</comment>
<accession>A0A7W6IGN7</accession>
<name>A0A7W6IGN7_9HYPH</name>
<dbReference type="AlphaFoldDB" id="A0A7W6IGN7"/>
<feature type="domain" description="SEFIR" evidence="1">
    <location>
        <begin position="9"/>
        <end position="145"/>
    </location>
</feature>
<dbReference type="RefSeq" id="WP_154664204.1">
    <property type="nucleotide sequence ID" value="NZ_JACIDC010000009.1"/>
</dbReference>
<protein>
    <recommendedName>
        <fullName evidence="1">SEFIR domain-containing protein</fullName>
    </recommendedName>
</protein>
<dbReference type="Proteomes" id="UP000519439">
    <property type="component" value="Unassembled WGS sequence"/>
</dbReference>
<proteinExistence type="predicted"/>
<dbReference type="PROSITE" id="PS51534">
    <property type="entry name" value="SEFIR"/>
    <property type="match status" value="1"/>
</dbReference>
<reference evidence="2 3" key="1">
    <citation type="submission" date="2020-08" db="EMBL/GenBank/DDBJ databases">
        <title>Genomic Encyclopedia of Type Strains, Phase IV (KMG-IV): sequencing the most valuable type-strain genomes for metagenomic binning, comparative biology and taxonomic classification.</title>
        <authorList>
            <person name="Goeker M."/>
        </authorList>
    </citation>
    <scope>NUCLEOTIDE SEQUENCE [LARGE SCALE GENOMIC DNA]</scope>
    <source>
        <strain evidence="2 3">DSM 15743</strain>
    </source>
</reference>
<dbReference type="Gene3D" id="3.40.50.10140">
    <property type="entry name" value="Toll/interleukin-1 receptor homology (TIR) domain"/>
    <property type="match status" value="1"/>
</dbReference>